<gene>
    <name evidence="5" type="ORF">LQ567_25740</name>
</gene>
<accession>A0ABS8PZF0</accession>
<dbReference type="SUPFAM" id="SSF54211">
    <property type="entry name" value="Ribosomal protein S5 domain 2-like"/>
    <property type="match status" value="1"/>
</dbReference>
<dbReference type="NCBIfam" id="NF010683">
    <property type="entry name" value="PRK14083.1"/>
    <property type="match status" value="1"/>
</dbReference>
<dbReference type="SUPFAM" id="SSF55874">
    <property type="entry name" value="ATPase domain of HSP90 chaperone/DNA topoisomerase II/histidine kinase"/>
    <property type="match status" value="1"/>
</dbReference>
<sequence length="599" mass="68462">METSNKEYYSFQVNLQGMISLLSEHLYSNPNTFIRELLQNAVDAIAALRQLDEGLEGEVRIALPDPAEAHPVFSFQDNGIGLREHEIHEFLSVIGESSKRKNAEDARLFIGKFGIGLLSCFVVSEAITIETRSAFDQKGFRWSAFNDGRYHIDPVEALPIGTKVYLTPKKNYVHLFRPENFIPQIRFYGDALPESITVVANGEEKRINPDPPVWLNPEADRDALLQAGRDIFQLTFLDAVPFQTESGECAGVLYILPYKTQFSVKQHHRIYLKRMFLSETDNGLLPSWAFFVKMIVNSNALSATASRESLMQNDLLRGTRKAIGETLKSYLKSIRDIDLQVYLKIIQTHFLHLKAMAAEDDEFLRLILDDLPFETNKGLRSFKNIREQFPVIYYCADYEEFKQVQRIAEFQGVLVLNVAYTFEEELLKKIKGIRKELNIQEMSSAKLLDTFVNISAEEATRYRSFMDKLAGFTRPLHCTVSLKYFEPKDTPAIFTRADEDFAEATIKKLKASNNPFANALGSLQQQPALLNQFCLNMHNELVQNMLTLDDDYMLQAITEVLYVQALLMGKYPVSEKQMQLFNSALHSLLVMGMKNFIQI</sequence>
<reference evidence="5 6" key="1">
    <citation type="submission" date="2021-11" db="EMBL/GenBank/DDBJ databases">
        <title>Genomic of Niabella pedocola.</title>
        <authorList>
            <person name="Wu T."/>
        </authorList>
    </citation>
    <scope>NUCLEOTIDE SEQUENCE [LARGE SCALE GENOMIC DNA]</scope>
    <source>
        <strain evidence="5 6">JCM 31011</strain>
    </source>
</reference>
<evidence type="ECO:0000313" key="5">
    <source>
        <dbReference type="EMBL" id="MCD2426214.1"/>
    </source>
</evidence>
<dbReference type="EMBL" id="JAJNEC010000008">
    <property type="protein sequence ID" value="MCD2426214.1"/>
    <property type="molecule type" value="Genomic_DNA"/>
</dbReference>
<dbReference type="PRINTS" id="PR00775">
    <property type="entry name" value="HEATSHOCK90"/>
</dbReference>
<dbReference type="InterPro" id="IPR020568">
    <property type="entry name" value="Ribosomal_Su5_D2-typ_SF"/>
</dbReference>
<keyword evidence="6" id="KW-1185">Reference proteome</keyword>
<dbReference type="Gene3D" id="3.30.230.80">
    <property type="match status" value="1"/>
</dbReference>
<dbReference type="InterPro" id="IPR036890">
    <property type="entry name" value="HATPase_C_sf"/>
</dbReference>
<organism evidence="5 6">
    <name type="scientific">Niabella pedocola</name>
    <dbReference type="NCBI Taxonomy" id="1752077"/>
    <lineage>
        <taxon>Bacteria</taxon>
        <taxon>Pseudomonadati</taxon>
        <taxon>Bacteroidota</taxon>
        <taxon>Chitinophagia</taxon>
        <taxon>Chitinophagales</taxon>
        <taxon>Chitinophagaceae</taxon>
        <taxon>Niabella</taxon>
    </lineage>
</organism>
<evidence type="ECO:0000256" key="1">
    <source>
        <dbReference type="ARBA" id="ARBA00008239"/>
    </source>
</evidence>
<dbReference type="PIRSF" id="PIRSF002583">
    <property type="entry name" value="Hsp90"/>
    <property type="match status" value="1"/>
</dbReference>
<protein>
    <submittedName>
        <fullName evidence="5">HSP90 family protein</fullName>
    </submittedName>
</protein>
<name>A0ABS8PZF0_9BACT</name>
<proteinExistence type="inferred from homology"/>
<evidence type="ECO:0000313" key="6">
    <source>
        <dbReference type="Proteomes" id="UP001199816"/>
    </source>
</evidence>
<evidence type="ECO:0000256" key="4">
    <source>
        <dbReference type="ARBA" id="ARBA00023186"/>
    </source>
</evidence>
<comment type="similarity">
    <text evidence="1">Belongs to the heat shock protein 90 family.</text>
</comment>
<dbReference type="InterPro" id="IPR020575">
    <property type="entry name" value="Hsp90_N"/>
</dbReference>
<dbReference type="Proteomes" id="UP001199816">
    <property type="component" value="Unassembled WGS sequence"/>
</dbReference>
<keyword evidence="3" id="KW-0067">ATP-binding</keyword>
<evidence type="ECO:0000256" key="3">
    <source>
        <dbReference type="ARBA" id="ARBA00022840"/>
    </source>
</evidence>
<keyword evidence="4" id="KW-0143">Chaperone</keyword>
<dbReference type="RefSeq" id="WP_231008802.1">
    <property type="nucleotide sequence ID" value="NZ_JAJNEC010000008.1"/>
</dbReference>
<keyword evidence="2" id="KW-0547">Nucleotide-binding</keyword>
<dbReference type="Pfam" id="PF00183">
    <property type="entry name" value="HSP90"/>
    <property type="match status" value="1"/>
</dbReference>
<dbReference type="Pfam" id="PF13589">
    <property type="entry name" value="HATPase_c_3"/>
    <property type="match status" value="1"/>
</dbReference>
<dbReference type="InterPro" id="IPR001404">
    <property type="entry name" value="Hsp90_fam"/>
</dbReference>
<comment type="caution">
    <text evidence="5">The sequence shown here is derived from an EMBL/GenBank/DDBJ whole genome shotgun (WGS) entry which is preliminary data.</text>
</comment>
<evidence type="ECO:0000256" key="2">
    <source>
        <dbReference type="ARBA" id="ARBA00022741"/>
    </source>
</evidence>
<dbReference type="Gene3D" id="3.30.565.10">
    <property type="entry name" value="Histidine kinase-like ATPase, C-terminal domain"/>
    <property type="match status" value="1"/>
</dbReference>
<dbReference type="PANTHER" id="PTHR11528">
    <property type="entry name" value="HEAT SHOCK PROTEIN 90 FAMILY MEMBER"/>
    <property type="match status" value="1"/>
</dbReference>